<dbReference type="SUPFAM" id="SSF53300">
    <property type="entry name" value="vWA-like"/>
    <property type="match status" value="1"/>
</dbReference>
<feature type="domain" description="Ku70/Ku80 C-terminal arm" evidence="1">
    <location>
        <begin position="322"/>
        <end position="404"/>
    </location>
</feature>
<dbReference type="Pfam" id="PF08785">
    <property type="entry name" value="Ku_PK_bind"/>
    <property type="match status" value="1"/>
</dbReference>
<dbReference type="Gene3D" id="3.40.50.410">
    <property type="entry name" value="von Willebrand factor, type A domain"/>
    <property type="match status" value="1"/>
</dbReference>
<dbReference type="Gene3D" id="1.10.1600.10">
    <property type="match status" value="1"/>
</dbReference>
<dbReference type="PANTHER" id="PTHR12604:SF4">
    <property type="entry name" value="X-RAY REPAIR CROSS-COMPLEMENTING PROTEIN 5"/>
    <property type="match status" value="1"/>
</dbReference>
<organism evidence="4">
    <name type="scientific">Trichuris suis</name>
    <name type="common">pig whipworm</name>
    <dbReference type="NCBI Taxonomy" id="68888"/>
    <lineage>
        <taxon>Eukaryota</taxon>
        <taxon>Metazoa</taxon>
        <taxon>Ecdysozoa</taxon>
        <taxon>Nematoda</taxon>
        <taxon>Enoplea</taxon>
        <taxon>Dorylaimia</taxon>
        <taxon>Trichinellida</taxon>
        <taxon>Trichuridae</taxon>
        <taxon>Trichuris</taxon>
    </lineage>
</organism>
<dbReference type="InterPro" id="IPR005161">
    <property type="entry name" value="Ku_N"/>
</dbReference>
<sequence>MSYNKEAIIVCLDVGPSMRAEEKGVPPLFHAAIECVKWILKRRIFAESSDEVALLLFGSDASNNPYVELGKAAYQNISLASELKTVDWDLFESVCQLQDTKCGADVDFCRALTVAATYLVQATQAKRFAQRSIVLLSCFSAHVTTLDTALLETLTDARLELAVIGPDESDTRSRNVAMVQSLVDSVSGIYCPFNQATSLLGLYQRRSIKPVAWKCDLEFGTQLRIPVCSYVKCRSYHLKQGWKFANAQCPYMDVTMERTYHSISVDDDGDEDNSEQKPMSKWLGEEICERDLVKAEQLNAVDSLILAMDLMHVGKNAEDEPFKWSNINDPHFQYFFSCMEKRAMHPEEPLLPMDDRFLAPISPLDEIMKRSGPCLNVLKEQFRLEHLGRKKSKRAAAEVFKAEDSVTTLQQIAQEHKGEGPAKVGTVDPVNDFHQMVKLGRSFVEACEQFVEVILHLMFEAHDSFFLRKASHCAAVLRKSCIQERTPNIYNRFLERIKHEALENAGRIVWVSSLLADDLGPISSAECSSSELSVQDAADFFKEIDATKAPVKSEQLSAISTDLINELE</sequence>
<dbReference type="GO" id="GO:0003690">
    <property type="term" value="F:double-stranded DNA binding"/>
    <property type="evidence" value="ECO:0007669"/>
    <property type="project" value="TreeGrafter"/>
</dbReference>
<dbReference type="GO" id="GO:0006303">
    <property type="term" value="P:double-strand break repair via nonhomologous end joining"/>
    <property type="evidence" value="ECO:0007669"/>
    <property type="project" value="InterPro"/>
</dbReference>
<proteinExistence type="predicted"/>
<feature type="domain" description="Ku70/Ku80 N-terminal alpha/beta" evidence="2">
    <location>
        <begin position="7"/>
        <end position="170"/>
    </location>
</feature>
<reference evidence="4" key="1">
    <citation type="journal article" date="2014" name="Nat. Genet.">
        <title>Genome and transcriptome of the porcine whipworm Trichuris suis.</title>
        <authorList>
            <person name="Jex A.R."/>
            <person name="Nejsum P."/>
            <person name="Schwarz E.M."/>
            <person name="Hu L."/>
            <person name="Young N.D."/>
            <person name="Hall R.S."/>
            <person name="Korhonen P.K."/>
            <person name="Liao S."/>
            <person name="Thamsborg S."/>
            <person name="Xia J."/>
            <person name="Xu P."/>
            <person name="Wang S."/>
            <person name="Scheerlinck J.P."/>
            <person name="Hofmann A."/>
            <person name="Sternberg P.W."/>
            <person name="Wang J."/>
            <person name="Gasser R.B."/>
        </authorList>
    </citation>
    <scope>NUCLEOTIDE SEQUENCE [LARGE SCALE GENOMIC DNA]</scope>
    <source>
        <strain evidence="4">DCEP-RM93F</strain>
    </source>
</reference>
<feature type="domain" description="Ku C-terminal" evidence="3">
    <location>
        <begin position="428"/>
        <end position="541"/>
    </location>
</feature>
<dbReference type="InterPro" id="IPR014893">
    <property type="entry name" value="Ku_PK_bind"/>
</dbReference>
<dbReference type="InterPro" id="IPR005160">
    <property type="entry name" value="Ku_C"/>
</dbReference>
<dbReference type="InterPro" id="IPR016194">
    <property type="entry name" value="SPOC-like_C_dom_sf"/>
</dbReference>
<dbReference type="GO" id="GO:0000723">
    <property type="term" value="P:telomere maintenance"/>
    <property type="evidence" value="ECO:0007669"/>
    <property type="project" value="TreeGrafter"/>
</dbReference>
<dbReference type="Pfam" id="PF03731">
    <property type="entry name" value="Ku_N"/>
    <property type="match status" value="1"/>
</dbReference>
<evidence type="ECO:0008006" key="5">
    <source>
        <dbReference type="Google" id="ProtNLM"/>
    </source>
</evidence>
<name>A0A085NU78_9BILA</name>
<dbReference type="Gene3D" id="1.25.40.240">
    <property type="entry name" value="Ku, C-terminal domain"/>
    <property type="match status" value="1"/>
</dbReference>
<dbReference type="Pfam" id="PF03730">
    <property type="entry name" value="Ku_C"/>
    <property type="match status" value="1"/>
</dbReference>
<evidence type="ECO:0000313" key="4">
    <source>
        <dbReference type="EMBL" id="KFD73024.1"/>
    </source>
</evidence>
<evidence type="ECO:0000259" key="2">
    <source>
        <dbReference type="Pfam" id="PF03731"/>
    </source>
</evidence>
<dbReference type="SUPFAM" id="SSF101420">
    <property type="entry name" value="C-terminal domain of Ku80"/>
    <property type="match status" value="1"/>
</dbReference>
<dbReference type="AlphaFoldDB" id="A0A085NU78"/>
<dbReference type="InterPro" id="IPR036465">
    <property type="entry name" value="vWFA_dom_sf"/>
</dbReference>
<dbReference type="GO" id="GO:0003678">
    <property type="term" value="F:DNA helicase activity"/>
    <property type="evidence" value="ECO:0007669"/>
    <property type="project" value="InterPro"/>
</dbReference>
<dbReference type="GO" id="GO:0042162">
    <property type="term" value="F:telomeric DNA binding"/>
    <property type="evidence" value="ECO:0007669"/>
    <property type="project" value="TreeGrafter"/>
</dbReference>
<gene>
    <name evidence="4" type="ORF">M514_00155</name>
</gene>
<dbReference type="InterPro" id="IPR036494">
    <property type="entry name" value="Ku_C_sf"/>
</dbReference>
<dbReference type="SUPFAM" id="SSF100939">
    <property type="entry name" value="SPOC domain-like"/>
    <property type="match status" value="1"/>
</dbReference>
<dbReference type="EMBL" id="KL367475">
    <property type="protein sequence ID" value="KFD73024.1"/>
    <property type="molecule type" value="Genomic_DNA"/>
</dbReference>
<dbReference type="GO" id="GO:0043564">
    <property type="term" value="C:Ku70:Ku80 complex"/>
    <property type="evidence" value="ECO:0007669"/>
    <property type="project" value="TreeGrafter"/>
</dbReference>
<protein>
    <recommendedName>
        <fullName evidence="5">Ku domain-containing protein</fullName>
    </recommendedName>
</protein>
<evidence type="ECO:0000259" key="1">
    <source>
        <dbReference type="Pfam" id="PF03730"/>
    </source>
</evidence>
<accession>A0A085NU78</accession>
<dbReference type="Proteomes" id="UP000030758">
    <property type="component" value="Unassembled WGS sequence"/>
</dbReference>
<dbReference type="PANTHER" id="PTHR12604">
    <property type="entry name" value="KU AUTOANTIGEN DNA HELICASE"/>
    <property type="match status" value="1"/>
</dbReference>
<evidence type="ECO:0000259" key="3">
    <source>
        <dbReference type="Pfam" id="PF08785"/>
    </source>
</evidence>